<reference evidence="1" key="1">
    <citation type="submission" date="2021-06" db="EMBL/GenBank/DDBJ databases">
        <authorList>
            <person name="Kallberg Y."/>
            <person name="Tangrot J."/>
            <person name="Rosling A."/>
        </authorList>
    </citation>
    <scope>NUCLEOTIDE SEQUENCE</scope>
    <source>
        <strain evidence="1">MA461A</strain>
    </source>
</reference>
<feature type="non-terminal residue" evidence="1">
    <location>
        <position position="1"/>
    </location>
</feature>
<evidence type="ECO:0000313" key="1">
    <source>
        <dbReference type="EMBL" id="CAG8849382.1"/>
    </source>
</evidence>
<dbReference type="Proteomes" id="UP000789920">
    <property type="component" value="Unassembled WGS sequence"/>
</dbReference>
<gene>
    <name evidence="1" type="ORF">RPERSI_LOCUS35565</name>
</gene>
<sequence>YLNTIGEVKNASKQEKLAKKYETCLQKTESEVEPTPFMQNAFSPEGSSTQNSTHDENTTQDFVSEENTTQDFNFKENT</sequence>
<dbReference type="EMBL" id="CAJVQC010165218">
    <property type="protein sequence ID" value="CAG8849382.1"/>
    <property type="molecule type" value="Genomic_DNA"/>
</dbReference>
<name>A0ACA9SVW8_9GLOM</name>
<comment type="caution">
    <text evidence="1">The sequence shown here is derived from an EMBL/GenBank/DDBJ whole genome shotgun (WGS) entry which is preliminary data.</text>
</comment>
<organism evidence="1 2">
    <name type="scientific">Racocetra persica</name>
    <dbReference type="NCBI Taxonomy" id="160502"/>
    <lineage>
        <taxon>Eukaryota</taxon>
        <taxon>Fungi</taxon>
        <taxon>Fungi incertae sedis</taxon>
        <taxon>Mucoromycota</taxon>
        <taxon>Glomeromycotina</taxon>
        <taxon>Glomeromycetes</taxon>
        <taxon>Diversisporales</taxon>
        <taxon>Gigasporaceae</taxon>
        <taxon>Racocetra</taxon>
    </lineage>
</organism>
<accession>A0ACA9SVW8</accession>
<evidence type="ECO:0000313" key="2">
    <source>
        <dbReference type="Proteomes" id="UP000789920"/>
    </source>
</evidence>
<proteinExistence type="predicted"/>
<protein>
    <submittedName>
        <fullName evidence="1">12102_t:CDS:1</fullName>
    </submittedName>
</protein>
<feature type="non-terminal residue" evidence="1">
    <location>
        <position position="78"/>
    </location>
</feature>
<keyword evidence="2" id="KW-1185">Reference proteome</keyword>